<dbReference type="Pfam" id="PF00999">
    <property type="entry name" value="Na_H_Exchanger"/>
    <property type="match status" value="1"/>
</dbReference>
<keyword evidence="2 5" id="KW-0812">Transmembrane</keyword>
<feature type="transmembrane region" description="Helical" evidence="5">
    <location>
        <begin position="176"/>
        <end position="193"/>
    </location>
</feature>
<reference evidence="7 8" key="1">
    <citation type="submission" date="2016-06" db="EMBL/GenBank/DDBJ databases">
        <title>Complete genome sequences of Bordetella bronchialis and Bordetella flabilis.</title>
        <authorList>
            <person name="LiPuma J.J."/>
            <person name="Spilker T."/>
        </authorList>
    </citation>
    <scope>NUCLEOTIDE SEQUENCE [LARGE SCALE GENOMIC DNA]</scope>
    <source>
        <strain evidence="7 8">AU10664</strain>
    </source>
</reference>
<gene>
    <name evidence="7" type="ORF">BAU07_07255</name>
</gene>
<comment type="subcellular location">
    <subcellularLocation>
        <location evidence="1">Membrane</location>
        <topology evidence="1">Multi-pass membrane protein</topology>
    </subcellularLocation>
</comment>
<evidence type="ECO:0000313" key="8">
    <source>
        <dbReference type="Proteomes" id="UP000091926"/>
    </source>
</evidence>
<dbReference type="GO" id="GO:1902600">
    <property type="term" value="P:proton transmembrane transport"/>
    <property type="evidence" value="ECO:0007669"/>
    <property type="project" value="InterPro"/>
</dbReference>
<feature type="transmembrane region" description="Helical" evidence="5">
    <location>
        <begin position="146"/>
        <end position="170"/>
    </location>
</feature>
<dbReference type="EMBL" id="CP016172">
    <property type="protein sequence ID" value="ANN76935.1"/>
    <property type="molecule type" value="Genomic_DNA"/>
</dbReference>
<dbReference type="STRING" id="463014.BAU07_07255"/>
<evidence type="ECO:0000256" key="1">
    <source>
        <dbReference type="ARBA" id="ARBA00004141"/>
    </source>
</evidence>
<evidence type="ECO:0000256" key="2">
    <source>
        <dbReference type="ARBA" id="ARBA00022692"/>
    </source>
</evidence>
<feature type="transmembrane region" description="Helical" evidence="5">
    <location>
        <begin position="283"/>
        <end position="305"/>
    </location>
</feature>
<dbReference type="PANTHER" id="PTHR46157:SF4">
    <property type="entry name" value="K(+) EFFLUX ANTIPORTER 3, CHLOROPLASTIC"/>
    <property type="match status" value="1"/>
</dbReference>
<keyword evidence="3 5" id="KW-1133">Transmembrane helix</keyword>
<organism evidence="7 8">
    <name type="scientific">Bordetella flabilis</name>
    <dbReference type="NCBI Taxonomy" id="463014"/>
    <lineage>
        <taxon>Bacteria</taxon>
        <taxon>Pseudomonadati</taxon>
        <taxon>Pseudomonadota</taxon>
        <taxon>Betaproteobacteria</taxon>
        <taxon>Burkholderiales</taxon>
        <taxon>Alcaligenaceae</taxon>
        <taxon>Bordetella</taxon>
    </lineage>
</organism>
<dbReference type="PANTHER" id="PTHR46157">
    <property type="entry name" value="K(+) EFFLUX ANTIPORTER 3, CHLOROPLASTIC"/>
    <property type="match status" value="1"/>
</dbReference>
<feature type="domain" description="Cation/H+ exchanger transmembrane" evidence="6">
    <location>
        <begin position="9"/>
        <end position="367"/>
    </location>
</feature>
<dbReference type="InterPro" id="IPR038770">
    <property type="entry name" value="Na+/solute_symporter_sf"/>
</dbReference>
<keyword evidence="4 5" id="KW-0472">Membrane</keyword>
<dbReference type="InterPro" id="IPR006153">
    <property type="entry name" value="Cation/H_exchanger_TM"/>
</dbReference>
<dbReference type="Proteomes" id="UP000091926">
    <property type="component" value="Chromosome"/>
</dbReference>
<evidence type="ECO:0000256" key="5">
    <source>
        <dbReference type="SAM" id="Phobius"/>
    </source>
</evidence>
<feature type="transmembrane region" description="Helical" evidence="5">
    <location>
        <begin position="258"/>
        <end position="277"/>
    </location>
</feature>
<evidence type="ECO:0000313" key="7">
    <source>
        <dbReference type="EMBL" id="ANN76935.1"/>
    </source>
</evidence>
<dbReference type="GO" id="GO:0005886">
    <property type="term" value="C:plasma membrane"/>
    <property type="evidence" value="ECO:0007669"/>
    <property type="project" value="TreeGrafter"/>
</dbReference>
<dbReference type="OrthoDB" id="9781411at2"/>
<proteinExistence type="predicted"/>
<evidence type="ECO:0000256" key="4">
    <source>
        <dbReference type="ARBA" id="ARBA00023136"/>
    </source>
</evidence>
<feature type="transmembrane region" description="Helical" evidence="5">
    <location>
        <begin position="350"/>
        <end position="369"/>
    </location>
</feature>
<feature type="transmembrane region" description="Helical" evidence="5">
    <location>
        <begin position="205"/>
        <end position="222"/>
    </location>
</feature>
<feature type="transmembrane region" description="Helical" evidence="5">
    <location>
        <begin position="110"/>
        <end position="134"/>
    </location>
</feature>
<evidence type="ECO:0000256" key="3">
    <source>
        <dbReference type="ARBA" id="ARBA00022989"/>
    </source>
</evidence>
<accession>A0A193GAS4</accession>
<dbReference type="Gene3D" id="1.20.1530.20">
    <property type="match status" value="1"/>
</dbReference>
<dbReference type="KEGG" id="bfz:BAU07_07255"/>
<feature type="transmembrane region" description="Helical" evidence="5">
    <location>
        <begin position="81"/>
        <end position="104"/>
    </location>
</feature>
<dbReference type="GO" id="GO:0015297">
    <property type="term" value="F:antiporter activity"/>
    <property type="evidence" value="ECO:0007669"/>
    <property type="project" value="InterPro"/>
</dbReference>
<evidence type="ECO:0000259" key="6">
    <source>
        <dbReference type="Pfam" id="PF00999"/>
    </source>
</evidence>
<feature type="transmembrane region" description="Helical" evidence="5">
    <location>
        <begin position="48"/>
        <end position="69"/>
    </location>
</feature>
<sequence>MELVVVLLLSAVLCVPLTQLLGLGTIPGYLLAGMVIGPYGLQLVTDVPAIVDISQWGVVMMLFVIGLELEPSRLWGMRREVFGVGILQMVSCALMLSLLIGGLLRHLIGMSLHGAVICGLALALSSTAVAMRLLDERNLSRTPMGRTALGVLLLQDMAAIPILILLGVLGGGGTKAPSFVSALIAVAVVLVCYRLRVISWAERAQLQELFTAATLLVVIGTAQLFDHAGLSAGLGGFLVGVLLAKSKYRPAMETSIEPFKGLLLGLFFLGVGMSVNLEVVQVHWRFITCGVAALLGVKGLILYGIARVSGLPRYHRLPFAMALAQGGEFGFAIFNEAWDNGLLSAPHRDLISVVVAISMAVVPILIKLVERVQPGRVQGYTSGAP</sequence>
<dbReference type="AlphaFoldDB" id="A0A193GAS4"/>
<protein>
    <submittedName>
        <fullName evidence="7">Transporter</fullName>
    </submittedName>
</protein>
<name>A0A193GAS4_9BORD</name>
<dbReference type="RefSeq" id="WP_066655385.1">
    <property type="nucleotide sequence ID" value="NZ_CBCSCL010000008.1"/>
</dbReference>
<keyword evidence="8" id="KW-1185">Reference proteome</keyword>